<dbReference type="InterPro" id="IPR036465">
    <property type="entry name" value="vWFA_dom_sf"/>
</dbReference>
<dbReference type="PROSITE" id="PS50234">
    <property type="entry name" value="VWFA"/>
    <property type="match status" value="1"/>
</dbReference>
<comment type="caution">
    <text evidence="7">The sequence shown here is derived from an EMBL/GenBank/DDBJ whole genome shotgun (WGS) entry which is preliminary data.</text>
</comment>
<evidence type="ECO:0000256" key="1">
    <source>
        <dbReference type="ARBA" id="ARBA00022475"/>
    </source>
</evidence>
<evidence type="ECO:0000256" key="2">
    <source>
        <dbReference type="ARBA" id="ARBA00022692"/>
    </source>
</evidence>
<feature type="transmembrane region" description="Helical" evidence="5">
    <location>
        <begin position="60"/>
        <end position="84"/>
    </location>
</feature>
<accession>A0A402AUG7</accession>
<organism evidence="7 8">
    <name type="scientific">Dictyobacter kobayashii</name>
    <dbReference type="NCBI Taxonomy" id="2014872"/>
    <lineage>
        <taxon>Bacteria</taxon>
        <taxon>Bacillati</taxon>
        <taxon>Chloroflexota</taxon>
        <taxon>Ktedonobacteria</taxon>
        <taxon>Ktedonobacterales</taxon>
        <taxon>Dictyobacteraceae</taxon>
        <taxon>Dictyobacter</taxon>
    </lineage>
</organism>
<dbReference type="Pfam" id="PF07584">
    <property type="entry name" value="BatA"/>
    <property type="match status" value="1"/>
</dbReference>
<evidence type="ECO:0000313" key="8">
    <source>
        <dbReference type="Proteomes" id="UP000287188"/>
    </source>
</evidence>
<proteinExistence type="predicted"/>
<feature type="domain" description="VWFA" evidence="6">
    <location>
        <begin position="88"/>
        <end position="274"/>
    </location>
</feature>
<dbReference type="AlphaFoldDB" id="A0A402AUG7"/>
<feature type="transmembrane region" description="Helical" evidence="5">
    <location>
        <begin position="6"/>
        <end position="26"/>
    </location>
</feature>
<dbReference type="Pfam" id="PF00092">
    <property type="entry name" value="VWA"/>
    <property type="match status" value="1"/>
</dbReference>
<dbReference type="SMART" id="SM00327">
    <property type="entry name" value="VWA"/>
    <property type="match status" value="1"/>
</dbReference>
<dbReference type="PANTHER" id="PTHR22550">
    <property type="entry name" value="SPORE GERMINATION PROTEIN"/>
    <property type="match status" value="1"/>
</dbReference>
<sequence length="314" mass="33555">MITFQWPLCLIALALLPLLAWLYLAAQKRRRSYAVRFTNLSLLERVAGKGPGMRRHIPPLLFAFALITLIVGMARPVAVIAVPLDRASVMLVFDVSGSMSSQDMAPSRIMAARQAAHLFVSALPANVQVGVVSFNNVALVRAPLTGDHEMVQRSIDTLLPGGGTAIGDGLNVALDQLQQQHGNNGATIPATIVLLSDGANNMGSDPMLAALRARQAHVKVNTVGVGLRSTSPPNEGRPGSGLDEDALKAIANQANGHYFYAGASRTLQQIYSDLSSQISWVTQPTEISALLSALGILLFLTAGCLSLRWFQRFP</sequence>
<dbReference type="Gene3D" id="3.40.50.410">
    <property type="entry name" value="von Willebrand factor, type A domain"/>
    <property type="match status" value="1"/>
</dbReference>
<keyword evidence="1" id="KW-1003">Cell membrane</keyword>
<keyword evidence="3 5" id="KW-1133">Transmembrane helix</keyword>
<reference evidence="8" key="1">
    <citation type="submission" date="2018-12" db="EMBL/GenBank/DDBJ databases">
        <title>Tengunoibacter tsumagoiensis gen. nov., sp. nov., Dictyobacter kobayashii sp. nov., D. alpinus sp. nov., and D. joshuensis sp. nov. and description of Dictyobacteraceae fam. nov. within the order Ktedonobacterales isolated from Tengu-no-mugimeshi.</title>
        <authorList>
            <person name="Wang C.M."/>
            <person name="Zheng Y."/>
            <person name="Sakai Y."/>
            <person name="Toyoda A."/>
            <person name="Minakuchi Y."/>
            <person name="Abe K."/>
            <person name="Yokota A."/>
            <person name="Yabe S."/>
        </authorList>
    </citation>
    <scope>NUCLEOTIDE SEQUENCE [LARGE SCALE GENOMIC DNA]</scope>
    <source>
        <strain evidence="8">Uno11</strain>
    </source>
</reference>
<keyword evidence="2 5" id="KW-0812">Transmembrane</keyword>
<evidence type="ECO:0000256" key="3">
    <source>
        <dbReference type="ARBA" id="ARBA00022989"/>
    </source>
</evidence>
<keyword evidence="4 5" id="KW-0472">Membrane</keyword>
<gene>
    <name evidence="7" type="ORF">KDK_64730</name>
</gene>
<dbReference type="InterPro" id="IPR050768">
    <property type="entry name" value="UPF0353/GerABKA_families"/>
</dbReference>
<protein>
    <recommendedName>
        <fullName evidence="6">VWFA domain-containing protein</fullName>
    </recommendedName>
</protein>
<evidence type="ECO:0000256" key="4">
    <source>
        <dbReference type="ARBA" id="ARBA00023136"/>
    </source>
</evidence>
<dbReference type="InterPro" id="IPR024163">
    <property type="entry name" value="Aerotolerance_reg_N"/>
</dbReference>
<dbReference type="InterPro" id="IPR002035">
    <property type="entry name" value="VWF_A"/>
</dbReference>
<evidence type="ECO:0000259" key="6">
    <source>
        <dbReference type="PROSITE" id="PS50234"/>
    </source>
</evidence>
<dbReference type="PANTHER" id="PTHR22550:SF5">
    <property type="entry name" value="LEUCINE ZIPPER PROTEIN 4"/>
    <property type="match status" value="1"/>
</dbReference>
<dbReference type="OrthoDB" id="8882959at2"/>
<dbReference type="SUPFAM" id="SSF53300">
    <property type="entry name" value="vWA-like"/>
    <property type="match status" value="1"/>
</dbReference>
<dbReference type="Proteomes" id="UP000287188">
    <property type="component" value="Unassembled WGS sequence"/>
</dbReference>
<dbReference type="RefSeq" id="WP_126555778.1">
    <property type="nucleotide sequence ID" value="NZ_BIFS01000002.1"/>
</dbReference>
<name>A0A402AUG7_9CHLR</name>
<evidence type="ECO:0000256" key="5">
    <source>
        <dbReference type="SAM" id="Phobius"/>
    </source>
</evidence>
<dbReference type="EMBL" id="BIFS01000002">
    <property type="protein sequence ID" value="GCE22673.1"/>
    <property type="molecule type" value="Genomic_DNA"/>
</dbReference>
<keyword evidence="8" id="KW-1185">Reference proteome</keyword>
<evidence type="ECO:0000313" key="7">
    <source>
        <dbReference type="EMBL" id="GCE22673.1"/>
    </source>
</evidence>
<feature type="transmembrane region" description="Helical" evidence="5">
    <location>
        <begin position="287"/>
        <end position="310"/>
    </location>
</feature>